<dbReference type="InterPro" id="IPR007837">
    <property type="entry name" value="DinB"/>
</dbReference>
<keyword evidence="2" id="KW-0479">Metal-binding</keyword>
<dbReference type="Pfam" id="PF05163">
    <property type="entry name" value="DinB"/>
    <property type="match status" value="1"/>
</dbReference>
<reference evidence="3 4" key="1">
    <citation type="submission" date="2023-03" db="EMBL/GenBank/DDBJ databases">
        <title>Muricauda XX sp. nov. and Muricauda XXX sp. nov., two novel species isolated from Okinawa Trough.</title>
        <authorList>
            <person name="Cao W."/>
            <person name="Deng X."/>
        </authorList>
    </citation>
    <scope>NUCLEOTIDE SEQUENCE [LARGE SCALE GENOMIC DNA]</scope>
    <source>
        <strain evidence="3 4">334s03</strain>
    </source>
</reference>
<organism evidence="3 4">
    <name type="scientific">Flagellimonas yonaguniensis</name>
    <dbReference type="NCBI Taxonomy" id="3031325"/>
    <lineage>
        <taxon>Bacteria</taxon>
        <taxon>Pseudomonadati</taxon>
        <taxon>Bacteroidota</taxon>
        <taxon>Flavobacteriia</taxon>
        <taxon>Flavobacteriales</taxon>
        <taxon>Flavobacteriaceae</taxon>
        <taxon>Flagellimonas</taxon>
    </lineage>
</organism>
<sequence length="165" mass="19493">MENTIKKQTEAQVITPEQFLEHYQGHRRLTRRVIEAFPENEFFNHSIGGMRPFAEMTKELLAIAVPGLTEIVSGKIGDFDENRDYGKTKAQFLEKWDEDTEKINELWAQIPEERYQEHITLFGQYEGTVQSSILYFIDNEIHHRGQGYVYLRTLDIEPPFFYDRS</sequence>
<name>A0ABT5XZ38_9FLAO</name>
<comment type="similarity">
    <text evidence="1">Belongs to the DinB family.</text>
</comment>
<accession>A0ABT5XZ38</accession>
<dbReference type="EMBL" id="JARFVB010000004">
    <property type="protein sequence ID" value="MDF0716384.1"/>
    <property type="molecule type" value="Genomic_DNA"/>
</dbReference>
<dbReference type="RefSeq" id="WP_275615617.1">
    <property type="nucleotide sequence ID" value="NZ_JARFVB010000004.1"/>
</dbReference>
<dbReference type="Gene3D" id="1.20.120.450">
    <property type="entry name" value="dinb family like domain"/>
    <property type="match status" value="1"/>
</dbReference>
<protein>
    <submittedName>
        <fullName evidence="3">DinB family protein</fullName>
    </submittedName>
</protein>
<dbReference type="InterPro" id="IPR034660">
    <property type="entry name" value="DinB/YfiT-like"/>
</dbReference>
<proteinExistence type="inferred from homology"/>
<comment type="caution">
    <text evidence="3">The sequence shown here is derived from an EMBL/GenBank/DDBJ whole genome shotgun (WGS) entry which is preliminary data.</text>
</comment>
<keyword evidence="4" id="KW-1185">Reference proteome</keyword>
<gene>
    <name evidence="3" type="ORF">PY092_09510</name>
</gene>
<evidence type="ECO:0000313" key="3">
    <source>
        <dbReference type="EMBL" id="MDF0716384.1"/>
    </source>
</evidence>
<dbReference type="SUPFAM" id="SSF109854">
    <property type="entry name" value="DinB/YfiT-like putative metalloenzymes"/>
    <property type="match status" value="1"/>
</dbReference>
<dbReference type="Proteomes" id="UP001221366">
    <property type="component" value="Unassembled WGS sequence"/>
</dbReference>
<evidence type="ECO:0000313" key="4">
    <source>
        <dbReference type="Proteomes" id="UP001221366"/>
    </source>
</evidence>
<evidence type="ECO:0000256" key="2">
    <source>
        <dbReference type="ARBA" id="ARBA00022723"/>
    </source>
</evidence>
<evidence type="ECO:0000256" key="1">
    <source>
        <dbReference type="ARBA" id="ARBA00008635"/>
    </source>
</evidence>